<dbReference type="InterPro" id="IPR036661">
    <property type="entry name" value="Luciferase-like_sf"/>
</dbReference>
<evidence type="ECO:0000256" key="1">
    <source>
        <dbReference type="ARBA" id="ARBA00022630"/>
    </source>
</evidence>
<evidence type="ECO:0000256" key="4">
    <source>
        <dbReference type="ARBA" id="ARBA00023033"/>
    </source>
</evidence>
<evidence type="ECO:0000259" key="5">
    <source>
        <dbReference type="Pfam" id="PF00296"/>
    </source>
</evidence>
<evidence type="ECO:0000256" key="3">
    <source>
        <dbReference type="ARBA" id="ARBA00023002"/>
    </source>
</evidence>
<protein>
    <submittedName>
        <fullName evidence="6">LLM class flavin-dependent oxidoreductase</fullName>
    </submittedName>
</protein>
<accession>A0ABP9NMY2</accession>
<dbReference type="PANTHER" id="PTHR42847:SF4">
    <property type="entry name" value="ALKANESULFONATE MONOOXYGENASE-RELATED"/>
    <property type="match status" value="1"/>
</dbReference>
<evidence type="ECO:0000313" key="7">
    <source>
        <dbReference type="Proteomes" id="UP001500804"/>
    </source>
</evidence>
<feature type="domain" description="Luciferase-like" evidence="5">
    <location>
        <begin position="15"/>
        <end position="227"/>
    </location>
</feature>
<dbReference type="EMBL" id="BAABJO010000014">
    <property type="protein sequence ID" value="GAA5125948.1"/>
    <property type="molecule type" value="Genomic_DNA"/>
</dbReference>
<dbReference type="Proteomes" id="UP001500804">
    <property type="component" value="Unassembled WGS sequence"/>
</dbReference>
<reference evidence="7" key="1">
    <citation type="journal article" date="2019" name="Int. J. Syst. Evol. Microbiol.">
        <title>The Global Catalogue of Microorganisms (GCM) 10K type strain sequencing project: providing services to taxonomists for standard genome sequencing and annotation.</title>
        <authorList>
            <consortium name="The Broad Institute Genomics Platform"/>
            <consortium name="The Broad Institute Genome Sequencing Center for Infectious Disease"/>
            <person name="Wu L."/>
            <person name="Ma J."/>
        </authorList>
    </citation>
    <scope>NUCLEOTIDE SEQUENCE [LARGE SCALE GENOMIC DNA]</scope>
    <source>
        <strain evidence="7">JCM 18302</strain>
    </source>
</reference>
<keyword evidence="3" id="KW-0560">Oxidoreductase</keyword>
<sequence length="284" mass="29576">MKIGIGLPNQVRNLDPTVIPRWAARAEEAGFSTLGTVGRYAYPGVSDTVALASAAGATSRIGLLSHVLLAPTWPPYLLAKELAGIDGVSGGRLTLGIGIGGRDDDFVVDGLSIRGRGKRLDSDLQTYRSVWKGEPVGGGPNPAVPDGTRQVPLLFGAMSDAAFKRAAREGDGFIGASMPPGMVAQSFDVARKAWAEADRTEAPRLVAIAYFAIGDVDKGRANVWDYYSASGTEVADLVAGNLSGGVEAIRNTVKAFEDIGADELVLGPGIADPDEISRLADAVL</sequence>
<dbReference type="InterPro" id="IPR011251">
    <property type="entry name" value="Luciferase-like_dom"/>
</dbReference>
<evidence type="ECO:0000313" key="6">
    <source>
        <dbReference type="EMBL" id="GAA5125948.1"/>
    </source>
</evidence>
<keyword evidence="7" id="KW-1185">Reference proteome</keyword>
<gene>
    <name evidence="6" type="ORF">GCM10023320_41070</name>
</gene>
<keyword evidence="4" id="KW-0503">Monooxygenase</keyword>
<dbReference type="InterPro" id="IPR050172">
    <property type="entry name" value="SsuD_RutA_monooxygenase"/>
</dbReference>
<organism evidence="6 7">
    <name type="scientific">Pseudonocardia adelaidensis</name>
    <dbReference type="NCBI Taxonomy" id="648754"/>
    <lineage>
        <taxon>Bacteria</taxon>
        <taxon>Bacillati</taxon>
        <taxon>Actinomycetota</taxon>
        <taxon>Actinomycetes</taxon>
        <taxon>Pseudonocardiales</taxon>
        <taxon>Pseudonocardiaceae</taxon>
        <taxon>Pseudonocardia</taxon>
    </lineage>
</organism>
<keyword evidence="1" id="KW-0285">Flavoprotein</keyword>
<dbReference type="Pfam" id="PF00296">
    <property type="entry name" value="Bac_luciferase"/>
    <property type="match status" value="1"/>
</dbReference>
<dbReference type="PANTHER" id="PTHR42847">
    <property type="entry name" value="ALKANESULFONATE MONOOXYGENASE"/>
    <property type="match status" value="1"/>
</dbReference>
<keyword evidence="2" id="KW-0288">FMN</keyword>
<comment type="caution">
    <text evidence="6">The sequence shown here is derived from an EMBL/GenBank/DDBJ whole genome shotgun (WGS) entry which is preliminary data.</text>
</comment>
<dbReference type="SUPFAM" id="SSF51679">
    <property type="entry name" value="Bacterial luciferase-like"/>
    <property type="match status" value="1"/>
</dbReference>
<evidence type="ECO:0000256" key="2">
    <source>
        <dbReference type="ARBA" id="ARBA00022643"/>
    </source>
</evidence>
<dbReference type="Gene3D" id="3.20.20.30">
    <property type="entry name" value="Luciferase-like domain"/>
    <property type="match status" value="1"/>
</dbReference>
<dbReference type="RefSeq" id="WP_345606816.1">
    <property type="nucleotide sequence ID" value="NZ_BAABJO010000014.1"/>
</dbReference>
<name>A0ABP9NMY2_9PSEU</name>
<proteinExistence type="predicted"/>